<proteinExistence type="predicted"/>
<name>A0A3B0SVY1_9ZZZZ</name>
<dbReference type="Pfam" id="PF12697">
    <property type="entry name" value="Abhydrolase_6"/>
    <property type="match status" value="1"/>
</dbReference>
<dbReference type="SUPFAM" id="SSF53474">
    <property type="entry name" value="alpha/beta-Hydrolases"/>
    <property type="match status" value="1"/>
</dbReference>
<dbReference type="InterPro" id="IPR051321">
    <property type="entry name" value="PHA/PHB_synthase"/>
</dbReference>
<protein>
    <submittedName>
        <fullName evidence="2">Polyhydroxyalkanoic acid synthase</fullName>
    </submittedName>
</protein>
<dbReference type="PANTHER" id="PTHR36837">
    <property type="entry name" value="POLY(3-HYDROXYALKANOATE) POLYMERASE SUBUNIT PHAC"/>
    <property type="match status" value="1"/>
</dbReference>
<dbReference type="PANTHER" id="PTHR36837:SF2">
    <property type="entry name" value="POLY(3-HYDROXYALKANOATE) POLYMERASE SUBUNIT PHAC"/>
    <property type="match status" value="1"/>
</dbReference>
<dbReference type="Gene3D" id="3.40.50.1820">
    <property type="entry name" value="alpha/beta hydrolase"/>
    <property type="match status" value="1"/>
</dbReference>
<sequence length="411" mass="46353">MYMADDETEKNRMGPHPLGLHVASATQNWAGAAAAFPLFHLGGMQIHPDLKQAADDLRQDMAQYDLQELHIMIMKQAQARLSETLAGITAYQHHAYRRQVPDRPLFARIGTSEIRDYGMDMPQDSPLVIAIPSLVNPAYILDLREGHSFMHALGAGGVRPYLLDWTAPGGEELGFGLEDYILKRLIPLIRMVHHHHNRKIHLLGYCMGGNLALAAAQILQGEEIIESLTLIATPWDFHAGQSPHLPALTEYFLKMTGPDQNRTAIPMNILQLFFFSLDPTLSDRKFRKFSRYAPDDDQTRNFIAIEDWANDGAPLSPKLAKDCLINWYQQNQPQKGQWKIGEQVIDPARIRMPGHIITPRRDRIVPPASAKALQEKLPHFTHTNARGGHVTMIAAENNKEILWQKITSCLK</sequence>
<evidence type="ECO:0000313" key="2">
    <source>
        <dbReference type="EMBL" id="VAW06482.1"/>
    </source>
</evidence>
<dbReference type="AlphaFoldDB" id="A0A3B0SVY1"/>
<feature type="domain" description="AB hydrolase-1" evidence="1">
    <location>
        <begin position="148"/>
        <end position="393"/>
    </location>
</feature>
<dbReference type="InterPro" id="IPR000073">
    <property type="entry name" value="AB_hydrolase_1"/>
</dbReference>
<accession>A0A3B0SVY1</accession>
<dbReference type="InterPro" id="IPR029058">
    <property type="entry name" value="AB_hydrolase_fold"/>
</dbReference>
<evidence type="ECO:0000259" key="1">
    <source>
        <dbReference type="Pfam" id="PF12697"/>
    </source>
</evidence>
<reference evidence="2" key="1">
    <citation type="submission" date="2018-06" db="EMBL/GenBank/DDBJ databases">
        <authorList>
            <person name="Zhirakovskaya E."/>
        </authorList>
    </citation>
    <scope>NUCLEOTIDE SEQUENCE</scope>
</reference>
<gene>
    <name evidence="2" type="ORF">MNBD_ALPHA01-1280</name>
</gene>
<dbReference type="EMBL" id="UOEJ01000242">
    <property type="protein sequence ID" value="VAW06482.1"/>
    <property type="molecule type" value="Genomic_DNA"/>
</dbReference>
<organism evidence="2">
    <name type="scientific">hydrothermal vent metagenome</name>
    <dbReference type="NCBI Taxonomy" id="652676"/>
    <lineage>
        <taxon>unclassified sequences</taxon>
        <taxon>metagenomes</taxon>
        <taxon>ecological metagenomes</taxon>
    </lineage>
</organism>